<keyword evidence="3 9" id="KW-0679">Respiratory chain</keyword>
<dbReference type="Pfam" id="PF04800">
    <property type="entry name" value="NDUS4"/>
    <property type="match status" value="1"/>
</dbReference>
<dbReference type="EMBL" id="JADGJH010000273">
    <property type="protein sequence ID" value="KAJ3131933.1"/>
    <property type="molecule type" value="Genomic_DNA"/>
</dbReference>
<evidence type="ECO:0000256" key="3">
    <source>
        <dbReference type="ARBA" id="ARBA00022660"/>
    </source>
</evidence>
<dbReference type="InterPro" id="IPR038532">
    <property type="entry name" value="NDUFS4-like_sf"/>
</dbReference>
<evidence type="ECO:0000313" key="12">
    <source>
        <dbReference type="Proteomes" id="UP001211907"/>
    </source>
</evidence>
<organism evidence="11 12">
    <name type="scientific">Physocladia obscura</name>
    <dbReference type="NCBI Taxonomy" id="109957"/>
    <lineage>
        <taxon>Eukaryota</taxon>
        <taxon>Fungi</taxon>
        <taxon>Fungi incertae sedis</taxon>
        <taxon>Chytridiomycota</taxon>
        <taxon>Chytridiomycota incertae sedis</taxon>
        <taxon>Chytridiomycetes</taxon>
        <taxon>Chytridiales</taxon>
        <taxon>Chytriomycetaceae</taxon>
        <taxon>Physocladia</taxon>
    </lineage>
</organism>
<comment type="similarity">
    <text evidence="1 9">Belongs to the complex I NDUFS4 subunit family.</text>
</comment>
<evidence type="ECO:0000256" key="9">
    <source>
        <dbReference type="RuleBase" id="RU367010"/>
    </source>
</evidence>
<keyword evidence="2 9" id="KW-0813">Transport</keyword>
<gene>
    <name evidence="11" type="primary">NDUFS4</name>
    <name evidence="11" type="ORF">HK100_005872</name>
</gene>
<evidence type="ECO:0000256" key="4">
    <source>
        <dbReference type="ARBA" id="ARBA00022792"/>
    </source>
</evidence>
<evidence type="ECO:0000256" key="10">
    <source>
        <dbReference type="SAM" id="MobiDB-lite"/>
    </source>
</evidence>
<evidence type="ECO:0000256" key="7">
    <source>
        <dbReference type="ARBA" id="ARBA00023128"/>
    </source>
</evidence>
<comment type="caution">
    <text evidence="11">The sequence shown here is derived from an EMBL/GenBank/DDBJ whole genome shotgun (WGS) entry which is preliminary data.</text>
</comment>
<keyword evidence="4 9" id="KW-0999">Mitochondrion inner membrane</keyword>
<evidence type="ECO:0000256" key="2">
    <source>
        <dbReference type="ARBA" id="ARBA00022448"/>
    </source>
</evidence>
<dbReference type="AlphaFoldDB" id="A0AAD5T5K2"/>
<comment type="function">
    <text evidence="9">Accessory subunit of the mitochondrial membrane respiratory chain NADH dehydrogenase (Complex I), that is believed not to be involved in catalysis. Complex I functions in the transfer of electrons from NADH to the respiratory chain. The immediate electron acceptor for the enzyme is believed to be ubiquinone.</text>
</comment>
<keyword evidence="12" id="KW-1185">Reference proteome</keyword>
<evidence type="ECO:0000313" key="11">
    <source>
        <dbReference type="EMBL" id="KAJ3131933.1"/>
    </source>
</evidence>
<accession>A0AAD5T5K2</accession>
<keyword evidence="6 9" id="KW-0249">Electron transport</keyword>
<evidence type="ECO:0000256" key="6">
    <source>
        <dbReference type="ARBA" id="ARBA00022982"/>
    </source>
</evidence>
<dbReference type="GO" id="GO:0022900">
    <property type="term" value="P:electron transport chain"/>
    <property type="evidence" value="ECO:0007669"/>
    <property type="project" value="InterPro"/>
</dbReference>
<reference evidence="11" key="1">
    <citation type="submission" date="2020-05" db="EMBL/GenBank/DDBJ databases">
        <title>Phylogenomic resolution of chytrid fungi.</title>
        <authorList>
            <person name="Stajich J.E."/>
            <person name="Amses K."/>
            <person name="Simmons R."/>
            <person name="Seto K."/>
            <person name="Myers J."/>
            <person name="Bonds A."/>
            <person name="Quandt C.A."/>
            <person name="Barry K."/>
            <person name="Liu P."/>
            <person name="Grigoriev I."/>
            <person name="Longcore J.E."/>
            <person name="James T.Y."/>
        </authorList>
    </citation>
    <scope>NUCLEOTIDE SEQUENCE</scope>
    <source>
        <strain evidence="11">JEL0513</strain>
    </source>
</reference>
<keyword evidence="5 9" id="KW-0809">Transit peptide</keyword>
<feature type="region of interest" description="Disordered" evidence="10">
    <location>
        <begin position="1"/>
        <end position="20"/>
    </location>
</feature>
<dbReference type="Gene3D" id="3.30.160.190">
    <property type="entry name" value="atu1810 like domain"/>
    <property type="match status" value="1"/>
</dbReference>
<protein>
    <recommendedName>
        <fullName evidence="9">NADH dehydrogenase [ubiquinone] iron-sulfur protein 4, mitochondrial</fullName>
    </recommendedName>
</protein>
<name>A0AAD5T5K2_9FUNG</name>
<keyword evidence="7 9" id="KW-0496">Mitochondrion</keyword>
<evidence type="ECO:0000256" key="1">
    <source>
        <dbReference type="ARBA" id="ARBA00005882"/>
    </source>
</evidence>
<evidence type="ECO:0000256" key="8">
    <source>
        <dbReference type="ARBA" id="ARBA00023136"/>
    </source>
</evidence>
<evidence type="ECO:0000256" key="5">
    <source>
        <dbReference type="ARBA" id="ARBA00022946"/>
    </source>
</evidence>
<sequence>MQRITRSAVKQGSVRSLTSKPSEVAAQHLAAAAADPRRLFQAELESGVPASVINHPVRIYRPANTPTQSGSARPNHWRLDFDTQDKWENKLIGWVSRYITVREEFFIAVSLINTPNSDA</sequence>
<dbReference type="Proteomes" id="UP001211907">
    <property type="component" value="Unassembled WGS sequence"/>
</dbReference>
<proteinExistence type="inferred from homology"/>
<keyword evidence="8 9" id="KW-0472">Membrane</keyword>
<dbReference type="GO" id="GO:0005743">
    <property type="term" value="C:mitochondrial inner membrane"/>
    <property type="evidence" value="ECO:0007669"/>
    <property type="project" value="UniProtKB-SubCell"/>
</dbReference>
<comment type="subcellular location">
    <subcellularLocation>
        <location evidence="9">Mitochondrion inner membrane</location>
        <topology evidence="9">Peripheral membrane protein</topology>
        <orientation evidence="9">Matrix side</orientation>
    </subcellularLocation>
</comment>
<dbReference type="InterPro" id="IPR006885">
    <property type="entry name" value="NADH_UbQ_FeS_4_mit-like"/>
</dbReference>